<feature type="domain" description="SAF" evidence="5">
    <location>
        <begin position="212"/>
        <end position="274"/>
    </location>
</feature>
<accession>A0A143DBE6</accession>
<dbReference type="Gene3D" id="3.90.1210.10">
    <property type="entry name" value="Antifreeze-like/N-acetylneuraminic acid synthase C-terminal domain"/>
    <property type="match status" value="1"/>
</dbReference>
<evidence type="ECO:0000256" key="1">
    <source>
        <dbReference type="ARBA" id="ARBA00004418"/>
    </source>
</evidence>
<gene>
    <name evidence="6" type="ORF">AY555_00155</name>
</gene>
<dbReference type="STRING" id="1549855.AY555_00155"/>
<evidence type="ECO:0000256" key="2">
    <source>
        <dbReference type="ARBA" id="ARBA00022729"/>
    </source>
</evidence>
<dbReference type="InterPro" id="IPR017585">
    <property type="entry name" value="SAF_FlgA"/>
</dbReference>
<evidence type="ECO:0000313" key="7">
    <source>
        <dbReference type="Proteomes" id="UP000076066"/>
    </source>
</evidence>
<dbReference type="InterPro" id="IPR013974">
    <property type="entry name" value="SAF"/>
</dbReference>
<sequence>MTTTLRILVVFLAAGLAGEAVARTGSGPILVSVPEALMAAAQRNGTAAVPVSLNRNIVVTGHSVRLGDLFSPVTGILESGDVEVIHAPAAGEQLVLGADRLTAISAAWNLGWLPASPMDQATITRDSTTIGQDDIMNVLRQALEQRGIAPGTDIELTTMPAPVDILAGDLDNIHVVDIATDRFGRFSATLTLPVGGSEPKKLRLSGRLHETVELPVLTRPMTRREIIRAKDITWKRVRHKELRDSALVDSDRIIGMELRRSMRPGEPVSAGDVERPVLVARGQMVVIELHTANMSLTSRGQALENGSLGDNIRVENLQGKRTVVGTVTGQRTIRVSGPVQSAALR</sequence>
<dbReference type="GO" id="GO:0042597">
    <property type="term" value="C:periplasmic space"/>
    <property type="evidence" value="ECO:0007669"/>
    <property type="project" value="UniProtKB-SubCell"/>
</dbReference>
<keyword evidence="2 4" id="KW-0732">Signal</keyword>
<dbReference type="Pfam" id="PF13144">
    <property type="entry name" value="ChapFlgA"/>
    <property type="match status" value="1"/>
</dbReference>
<dbReference type="Gene3D" id="2.30.30.760">
    <property type="match status" value="1"/>
</dbReference>
<dbReference type="InterPro" id="IPR039246">
    <property type="entry name" value="Flagellar_FlgA"/>
</dbReference>
<dbReference type="GO" id="GO:0044780">
    <property type="term" value="P:bacterial-type flagellum assembly"/>
    <property type="evidence" value="ECO:0007669"/>
    <property type="project" value="InterPro"/>
</dbReference>
<protein>
    <recommendedName>
        <fullName evidence="5">SAF domain-containing protein</fullName>
    </recommendedName>
</protein>
<dbReference type="SMART" id="SM00858">
    <property type="entry name" value="SAF"/>
    <property type="match status" value="1"/>
</dbReference>
<comment type="subcellular location">
    <subcellularLocation>
        <location evidence="1">Periplasm</location>
    </subcellularLocation>
</comment>
<evidence type="ECO:0000256" key="4">
    <source>
        <dbReference type="SAM" id="SignalP"/>
    </source>
</evidence>
<dbReference type="GeneID" id="53315575"/>
<dbReference type="RefSeq" id="WP_066131803.1">
    <property type="nucleotide sequence ID" value="NZ_CP014525.1"/>
</dbReference>
<dbReference type="Proteomes" id="UP000076066">
    <property type="component" value="Chromosome"/>
</dbReference>
<dbReference type="EMBL" id="CP014525">
    <property type="protein sequence ID" value="AMW33840.1"/>
    <property type="molecule type" value="Genomic_DNA"/>
</dbReference>
<dbReference type="PANTHER" id="PTHR36307">
    <property type="entry name" value="FLAGELLA BASAL BODY P-RING FORMATION PROTEIN FLGA"/>
    <property type="match status" value="1"/>
</dbReference>
<evidence type="ECO:0000313" key="6">
    <source>
        <dbReference type="EMBL" id="AMW33840.1"/>
    </source>
</evidence>
<dbReference type="AlphaFoldDB" id="A0A143DBE6"/>
<evidence type="ECO:0000256" key="3">
    <source>
        <dbReference type="ARBA" id="ARBA00022764"/>
    </source>
</evidence>
<keyword evidence="3" id="KW-0574">Periplasm</keyword>
<name>A0A143DBE6_9PROT</name>
<keyword evidence="7" id="KW-1185">Reference proteome</keyword>
<organism evidence="6 7">
    <name type="scientific">Haematospirillum jordaniae</name>
    <dbReference type="NCBI Taxonomy" id="1549855"/>
    <lineage>
        <taxon>Bacteria</taxon>
        <taxon>Pseudomonadati</taxon>
        <taxon>Pseudomonadota</taxon>
        <taxon>Alphaproteobacteria</taxon>
        <taxon>Rhodospirillales</taxon>
        <taxon>Novispirillaceae</taxon>
        <taxon>Haematospirillum</taxon>
    </lineage>
</organism>
<reference evidence="6 7" key="1">
    <citation type="submission" date="2016-02" db="EMBL/GenBank/DDBJ databases">
        <title>Complete Genome of H5569, the type strain of the newly described species Haematospirillium jordaniae.</title>
        <authorList>
            <person name="Nicholson A.C."/>
            <person name="Humrighouse B.W."/>
            <person name="Loparov V."/>
            <person name="McQuiston J.R."/>
        </authorList>
    </citation>
    <scope>NUCLEOTIDE SEQUENCE [LARGE SCALE GENOMIC DNA]</scope>
    <source>
        <strain evidence="6 7">H5569</strain>
    </source>
</reference>
<dbReference type="NCBIfam" id="TIGR03170">
    <property type="entry name" value="flgA_cterm"/>
    <property type="match status" value="1"/>
</dbReference>
<dbReference type="PANTHER" id="PTHR36307:SF1">
    <property type="entry name" value="FLAGELLA BASAL BODY P-RING FORMATION PROTEIN FLGA"/>
    <property type="match status" value="1"/>
</dbReference>
<evidence type="ECO:0000259" key="5">
    <source>
        <dbReference type="SMART" id="SM00858"/>
    </source>
</evidence>
<dbReference type="KEGG" id="hjo:AY555_00155"/>
<proteinExistence type="predicted"/>
<dbReference type="OrthoDB" id="7727421at2"/>
<feature type="chain" id="PRO_5044368572" description="SAF domain-containing protein" evidence="4">
    <location>
        <begin position="23"/>
        <end position="345"/>
    </location>
</feature>
<dbReference type="CDD" id="cd11614">
    <property type="entry name" value="SAF_CpaB_FlgA_like"/>
    <property type="match status" value="1"/>
</dbReference>
<feature type="signal peptide" evidence="4">
    <location>
        <begin position="1"/>
        <end position="22"/>
    </location>
</feature>